<proteinExistence type="predicted"/>
<name>S9QVT2_9RHOB</name>
<sequence>MIGTPAHGAGTDRPVPPVRTGNRIGEGCG</sequence>
<dbReference type="EMBL" id="AOLV01000031">
    <property type="protein sequence ID" value="EPX83713.1"/>
    <property type="molecule type" value="Genomic_DNA"/>
</dbReference>
<dbReference type="AlphaFoldDB" id="S9QVT2"/>
<comment type="caution">
    <text evidence="2">The sequence shown here is derived from an EMBL/GenBank/DDBJ whole genome shotgun (WGS) entry which is preliminary data.</text>
</comment>
<evidence type="ECO:0000313" key="3">
    <source>
        <dbReference type="Proteomes" id="UP000015346"/>
    </source>
</evidence>
<gene>
    <name evidence="2" type="ORF">ruthe_02664</name>
</gene>
<evidence type="ECO:0000313" key="2">
    <source>
        <dbReference type="EMBL" id="EPX83713.1"/>
    </source>
</evidence>
<organism evidence="2 3">
    <name type="scientific">Rubellimicrobium thermophilum DSM 16684</name>
    <dbReference type="NCBI Taxonomy" id="1123069"/>
    <lineage>
        <taxon>Bacteria</taxon>
        <taxon>Pseudomonadati</taxon>
        <taxon>Pseudomonadota</taxon>
        <taxon>Alphaproteobacteria</taxon>
        <taxon>Rhodobacterales</taxon>
        <taxon>Roseobacteraceae</taxon>
        <taxon>Rubellimicrobium</taxon>
    </lineage>
</organism>
<keyword evidence="3" id="KW-1185">Reference proteome</keyword>
<reference evidence="2 3" key="1">
    <citation type="journal article" date="2013" name="Stand. Genomic Sci.">
        <title>Genome sequence of the reddish-pigmented Rubellimicrobium thermophilum type strain (DSM 16684(T)), a member of the Roseobacter clade.</title>
        <authorList>
            <person name="Fiebig A."/>
            <person name="Riedel T."/>
            <person name="Gronow S."/>
            <person name="Petersen J."/>
            <person name="Klenk H.P."/>
            <person name="Goker M."/>
        </authorList>
    </citation>
    <scope>NUCLEOTIDE SEQUENCE [LARGE SCALE GENOMIC DNA]</scope>
    <source>
        <strain evidence="2 3">DSM 16684</strain>
    </source>
</reference>
<accession>S9QVT2</accession>
<protein>
    <submittedName>
        <fullName evidence="2">Uncharacterized protein</fullName>
    </submittedName>
</protein>
<dbReference type="Proteomes" id="UP000015346">
    <property type="component" value="Unassembled WGS sequence"/>
</dbReference>
<evidence type="ECO:0000256" key="1">
    <source>
        <dbReference type="SAM" id="MobiDB-lite"/>
    </source>
</evidence>
<dbReference type="HOGENOM" id="CLU_3410134_0_0_5"/>
<feature type="region of interest" description="Disordered" evidence="1">
    <location>
        <begin position="1"/>
        <end position="29"/>
    </location>
</feature>